<feature type="domain" description="Thiamine phosphate synthase/TenI" evidence="3">
    <location>
        <begin position="80"/>
        <end position="184"/>
    </location>
</feature>
<dbReference type="SUPFAM" id="SSF51391">
    <property type="entry name" value="Thiamin phosphate synthase"/>
    <property type="match status" value="1"/>
</dbReference>
<dbReference type="InterPro" id="IPR036206">
    <property type="entry name" value="ThiamineP_synth_sf"/>
</dbReference>
<keyword evidence="2" id="KW-0784">Thiamine biosynthesis</keyword>
<name>A0A377JMU9_9HELI</name>
<evidence type="ECO:0000256" key="2">
    <source>
        <dbReference type="ARBA" id="ARBA00022977"/>
    </source>
</evidence>
<proteinExistence type="predicted"/>
<dbReference type="EMBL" id="UGHZ01000001">
    <property type="protein sequence ID" value="STP09078.1"/>
    <property type="molecule type" value="Genomic_DNA"/>
</dbReference>
<dbReference type="InterPro" id="IPR013785">
    <property type="entry name" value="Aldolase_TIM"/>
</dbReference>
<dbReference type="GO" id="GO:0009228">
    <property type="term" value="P:thiamine biosynthetic process"/>
    <property type="evidence" value="ECO:0007669"/>
    <property type="project" value="UniProtKB-KW"/>
</dbReference>
<evidence type="ECO:0000256" key="1">
    <source>
        <dbReference type="ARBA" id="ARBA00004948"/>
    </source>
</evidence>
<dbReference type="InterPro" id="IPR022998">
    <property type="entry name" value="ThiamineP_synth_TenI"/>
</dbReference>
<protein>
    <submittedName>
        <fullName evidence="4">Thiamine monophosphate synthase</fullName>
    </submittedName>
</protein>
<reference evidence="4 5" key="1">
    <citation type="submission" date="2018-06" db="EMBL/GenBank/DDBJ databases">
        <authorList>
            <consortium name="Pathogen Informatics"/>
            <person name="Doyle S."/>
        </authorList>
    </citation>
    <scope>NUCLEOTIDE SEQUENCE [LARGE SCALE GENOMIC DNA]</scope>
    <source>
        <strain evidence="4 5">NCTC12221</strain>
    </source>
</reference>
<evidence type="ECO:0000259" key="3">
    <source>
        <dbReference type="Pfam" id="PF02581"/>
    </source>
</evidence>
<sequence length="189" mass="21176">MKTTNFTPILITPCIDRAYLQKLPLYAKSASWLMYRHKDDEFVDDFLSLTRPLSHKTLLLNLPFANPIEAVKLSTRFARFDGLHLKSHFLDFIAPLKSHFADKKIIGYSAHSIDEVKSALALGATYCTLSPIYPSQNKGKPLGIESLRNLPKSLRSHIVALGGINKSHIQTLKNLGLFGFAGISYFLET</sequence>
<evidence type="ECO:0000313" key="5">
    <source>
        <dbReference type="Proteomes" id="UP000255335"/>
    </source>
</evidence>
<comment type="pathway">
    <text evidence="1">Cofactor biosynthesis; thiamine diphosphate biosynthesis.</text>
</comment>
<dbReference type="RefSeq" id="WP_115025847.1">
    <property type="nucleotide sequence ID" value="NZ_UGHZ01000001.1"/>
</dbReference>
<dbReference type="Pfam" id="PF02581">
    <property type="entry name" value="TMP-TENI"/>
    <property type="match status" value="1"/>
</dbReference>
<organism evidence="4 5">
    <name type="scientific">Helicobacter cinaedi</name>
    <dbReference type="NCBI Taxonomy" id="213"/>
    <lineage>
        <taxon>Bacteria</taxon>
        <taxon>Pseudomonadati</taxon>
        <taxon>Campylobacterota</taxon>
        <taxon>Epsilonproteobacteria</taxon>
        <taxon>Campylobacterales</taxon>
        <taxon>Helicobacteraceae</taxon>
        <taxon>Helicobacter</taxon>
    </lineage>
</organism>
<gene>
    <name evidence="4" type="ORF">NCTC12221_00508</name>
</gene>
<dbReference type="PANTHER" id="PTHR20857:SF15">
    <property type="entry name" value="THIAMINE-PHOSPHATE SYNTHASE"/>
    <property type="match status" value="1"/>
</dbReference>
<dbReference type="AlphaFoldDB" id="A0A377JMU9"/>
<dbReference type="GO" id="GO:0005737">
    <property type="term" value="C:cytoplasm"/>
    <property type="evidence" value="ECO:0007669"/>
    <property type="project" value="TreeGrafter"/>
</dbReference>
<dbReference type="GO" id="GO:0004789">
    <property type="term" value="F:thiamine-phosphate diphosphorylase activity"/>
    <property type="evidence" value="ECO:0007669"/>
    <property type="project" value="TreeGrafter"/>
</dbReference>
<dbReference type="Proteomes" id="UP000255335">
    <property type="component" value="Unassembled WGS sequence"/>
</dbReference>
<dbReference type="CDD" id="cd00564">
    <property type="entry name" value="TMP_TenI"/>
    <property type="match status" value="1"/>
</dbReference>
<dbReference type="Gene3D" id="3.20.20.70">
    <property type="entry name" value="Aldolase class I"/>
    <property type="match status" value="1"/>
</dbReference>
<accession>A0A377JMU9</accession>
<dbReference type="PANTHER" id="PTHR20857">
    <property type="entry name" value="THIAMINE-PHOSPHATE PYROPHOSPHORYLASE"/>
    <property type="match status" value="1"/>
</dbReference>
<evidence type="ECO:0000313" key="4">
    <source>
        <dbReference type="EMBL" id="STP09078.1"/>
    </source>
</evidence>